<organism evidence="2 3">
    <name type="scientific">Rangifer tarandus platyrhynchus</name>
    <name type="common">Svalbard reindeer</name>
    <dbReference type="NCBI Taxonomy" id="3082113"/>
    <lineage>
        <taxon>Eukaryota</taxon>
        <taxon>Metazoa</taxon>
        <taxon>Chordata</taxon>
        <taxon>Craniata</taxon>
        <taxon>Vertebrata</taxon>
        <taxon>Euteleostomi</taxon>
        <taxon>Mammalia</taxon>
        <taxon>Eutheria</taxon>
        <taxon>Laurasiatheria</taxon>
        <taxon>Artiodactyla</taxon>
        <taxon>Ruminantia</taxon>
        <taxon>Pecora</taxon>
        <taxon>Cervidae</taxon>
        <taxon>Odocoileinae</taxon>
        <taxon>Rangifer</taxon>
    </lineage>
</organism>
<proteinExistence type="predicted"/>
<name>A0ABN8Z1A8_RANTA</name>
<accession>A0ABN8Z1A8</accession>
<dbReference type="Proteomes" id="UP001176941">
    <property type="component" value="Chromosome 27"/>
</dbReference>
<dbReference type="EMBL" id="OX459963">
    <property type="protein sequence ID" value="CAI9167640.1"/>
    <property type="molecule type" value="Genomic_DNA"/>
</dbReference>
<evidence type="ECO:0000313" key="3">
    <source>
        <dbReference type="Proteomes" id="UP001176941"/>
    </source>
</evidence>
<protein>
    <submittedName>
        <fullName evidence="2">Uncharacterized protein</fullName>
    </submittedName>
</protein>
<feature type="region of interest" description="Disordered" evidence="1">
    <location>
        <begin position="26"/>
        <end position="71"/>
    </location>
</feature>
<keyword evidence="3" id="KW-1185">Reference proteome</keyword>
<evidence type="ECO:0000256" key="1">
    <source>
        <dbReference type="SAM" id="MobiDB-lite"/>
    </source>
</evidence>
<reference evidence="2" key="1">
    <citation type="submission" date="2023-04" db="EMBL/GenBank/DDBJ databases">
        <authorList>
            <consortium name="ELIXIR-Norway"/>
        </authorList>
    </citation>
    <scope>NUCLEOTIDE SEQUENCE [LARGE SCALE GENOMIC DNA]</scope>
</reference>
<sequence length="149" mass="16492">MEQEGQNEAQALSVLAAPQAKACRSHRQCYGSPQATTQEDKLAPELLGPQCPPPNQGGCGRGHRGGGDGGQPLVISFSPKQTELEEFVHLHLPWASLKALQVKIWFPKQFQKQEKRCTEARVADTPWLRLLTHLRCLQTGPLCSAMLWL</sequence>
<gene>
    <name evidence="2" type="ORF">MRATA1EN1_LOCUS16602</name>
</gene>
<evidence type="ECO:0000313" key="2">
    <source>
        <dbReference type="EMBL" id="CAI9167640.1"/>
    </source>
</evidence>